<name>A0ABN8E4A0_9VIBR</name>
<comment type="caution">
    <text evidence="3">The sequence shown here is derived from an EMBL/GenBank/DDBJ whole genome shotgun (WGS) entry which is preliminary data.</text>
</comment>
<evidence type="ECO:0000259" key="2">
    <source>
        <dbReference type="Pfam" id="PF11740"/>
    </source>
</evidence>
<gene>
    <name evidence="3" type="ORF">VMF7928_01743</name>
</gene>
<evidence type="ECO:0000313" key="4">
    <source>
        <dbReference type="Proteomes" id="UP000838748"/>
    </source>
</evidence>
<dbReference type="Pfam" id="PF11740">
    <property type="entry name" value="KfrA_N"/>
    <property type="match status" value="1"/>
</dbReference>
<organism evidence="3 4">
    <name type="scientific">Vibrio marisflavi CECT 7928</name>
    <dbReference type="NCBI Taxonomy" id="634439"/>
    <lineage>
        <taxon>Bacteria</taxon>
        <taxon>Pseudomonadati</taxon>
        <taxon>Pseudomonadota</taxon>
        <taxon>Gammaproteobacteria</taxon>
        <taxon>Vibrionales</taxon>
        <taxon>Vibrionaceae</taxon>
        <taxon>Vibrio</taxon>
    </lineage>
</organism>
<dbReference type="RefSeq" id="WP_237361078.1">
    <property type="nucleotide sequence ID" value="NZ_CAKLDM010000002.1"/>
</dbReference>
<reference evidence="3" key="1">
    <citation type="submission" date="2021-11" db="EMBL/GenBank/DDBJ databases">
        <authorList>
            <person name="Rodrigo-Torres L."/>
            <person name="Arahal R. D."/>
            <person name="Lucena T."/>
        </authorList>
    </citation>
    <scope>NUCLEOTIDE SEQUENCE</scope>
    <source>
        <strain evidence="3">CECT 7928</strain>
    </source>
</reference>
<feature type="domain" description="KfrA N-terminal DNA-binding" evidence="2">
    <location>
        <begin position="10"/>
        <end position="92"/>
    </location>
</feature>
<sequence length="99" mass="10769">MLTKDVSDELQSVIESLVAQGKKPTVALVKARLKTTVPMPAIIATLKSWQSSSRVPKIEVASPDGSLDKIASLEQEVKTLSQRVTQLEAQLAKLINDEK</sequence>
<evidence type="ECO:0000256" key="1">
    <source>
        <dbReference type="SAM" id="Coils"/>
    </source>
</evidence>
<feature type="coiled-coil region" evidence="1">
    <location>
        <begin position="70"/>
        <end position="97"/>
    </location>
</feature>
<dbReference type="InterPro" id="IPR021104">
    <property type="entry name" value="KfrA_DNA-bd_N"/>
</dbReference>
<evidence type="ECO:0000313" key="3">
    <source>
        <dbReference type="EMBL" id="CAH0538893.1"/>
    </source>
</evidence>
<proteinExistence type="predicted"/>
<dbReference type="Proteomes" id="UP000838748">
    <property type="component" value="Unassembled WGS sequence"/>
</dbReference>
<keyword evidence="4" id="KW-1185">Reference proteome</keyword>
<dbReference type="EMBL" id="CAKLDM010000002">
    <property type="protein sequence ID" value="CAH0538893.1"/>
    <property type="molecule type" value="Genomic_DNA"/>
</dbReference>
<protein>
    <recommendedName>
        <fullName evidence="2">KfrA N-terminal DNA-binding domain-containing protein</fullName>
    </recommendedName>
</protein>
<accession>A0ABN8E4A0</accession>
<keyword evidence="1" id="KW-0175">Coiled coil</keyword>